<proteinExistence type="predicted"/>
<keyword evidence="2" id="KW-1185">Reference proteome</keyword>
<feature type="non-terminal residue" evidence="1">
    <location>
        <position position="1"/>
    </location>
</feature>
<dbReference type="EMBL" id="CAJVPK010000288">
    <property type="protein sequence ID" value="CAG8489256.1"/>
    <property type="molecule type" value="Genomic_DNA"/>
</dbReference>
<dbReference type="Proteomes" id="UP000789706">
    <property type="component" value="Unassembled WGS sequence"/>
</dbReference>
<protein>
    <submittedName>
        <fullName evidence="1">3411_t:CDS:1</fullName>
    </submittedName>
</protein>
<accession>A0A9N8WHF7</accession>
<dbReference type="AlphaFoldDB" id="A0A9N8WHF7"/>
<sequence length="220" mass="25537">WAEKIIPSDTYQRLISCIEYLIDILESIDSTTSSKSSSSLPFPLWLSFQHSSSNMVPEILKTLKCWKKNSPTPAALNWNTSERLLFKSMIDFSPEKKIIENLMKYYQISQGDEEKIYKSTYCQFPISTNVPQTKGQIHARSRYNFPSNHQGDEVNVTMLTTPTMEFDVYPTSCIFRAFRIIPDLSNSILTKYLIFLMKFLNLLKGFQIYLIKFLLPPQKS</sequence>
<reference evidence="1" key="1">
    <citation type="submission" date="2021-06" db="EMBL/GenBank/DDBJ databases">
        <authorList>
            <person name="Kallberg Y."/>
            <person name="Tangrot J."/>
            <person name="Rosling A."/>
        </authorList>
    </citation>
    <scope>NUCLEOTIDE SEQUENCE</scope>
    <source>
        <strain evidence="1">AZ414A</strain>
    </source>
</reference>
<evidence type="ECO:0000313" key="2">
    <source>
        <dbReference type="Proteomes" id="UP000789706"/>
    </source>
</evidence>
<gene>
    <name evidence="1" type="ORF">DEBURN_LOCUS4083</name>
</gene>
<organism evidence="1 2">
    <name type="scientific">Diversispora eburnea</name>
    <dbReference type="NCBI Taxonomy" id="1213867"/>
    <lineage>
        <taxon>Eukaryota</taxon>
        <taxon>Fungi</taxon>
        <taxon>Fungi incertae sedis</taxon>
        <taxon>Mucoromycota</taxon>
        <taxon>Glomeromycotina</taxon>
        <taxon>Glomeromycetes</taxon>
        <taxon>Diversisporales</taxon>
        <taxon>Diversisporaceae</taxon>
        <taxon>Diversispora</taxon>
    </lineage>
</organism>
<name>A0A9N8WHF7_9GLOM</name>
<evidence type="ECO:0000313" key="1">
    <source>
        <dbReference type="EMBL" id="CAG8489256.1"/>
    </source>
</evidence>
<comment type="caution">
    <text evidence="1">The sequence shown here is derived from an EMBL/GenBank/DDBJ whole genome shotgun (WGS) entry which is preliminary data.</text>
</comment>